<protein>
    <recommendedName>
        <fullName evidence="4">Enoyl reductase (ER) domain-containing protein</fullName>
    </recommendedName>
</protein>
<organism evidence="5 6">
    <name type="scientific">Pseudopithomyces chartarum</name>
    <dbReference type="NCBI Taxonomy" id="1892770"/>
    <lineage>
        <taxon>Eukaryota</taxon>
        <taxon>Fungi</taxon>
        <taxon>Dikarya</taxon>
        <taxon>Ascomycota</taxon>
        <taxon>Pezizomycotina</taxon>
        <taxon>Dothideomycetes</taxon>
        <taxon>Pleosporomycetidae</taxon>
        <taxon>Pleosporales</taxon>
        <taxon>Massarineae</taxon>
        <taxon>Didymosphaeriaceae</taxon>
        <taxon>Pseudopithomyces</taxon>
    </lineage>
</organism>
<feature type="domain" description="Enoyl reductase (ER)" evidence="4">
    <location>
        <begin position="7"/>
        <end position="355"/>
    </location>
</feature>
<dbReference type="Gene3D" id="3.90.180.10">
    <property type="entry name" value="Medium-chain alcohol dehydrogenases, catalytic domain"/>
    <property type="match status" value="1"/>
</dbReference>
<dbReference type="Pfam" id="PF08240">
    <property type="entry name" value="ADH_N"/>
    <property type="match status" value="1"/>
</dbReference>
<name>A0AAN6RKW8_9PLEO</name>
<sequence length="361" mass="39224">MKAIKITAPEKAELVTDAKLTADRYSDDILIKTIAVALNPTDYKHLAYGITTRPTVGCDFAGIVEDVPSGTSRFKKGDRVWGMVHGSNQVRPDNAAFQEYVYSKEAMTGKIPDHLSFEEAASLGVGALTVGQGMYQEIPLPFPNDPLKEKVPILIYGGSSATGALAIQFAKLSGFEVITTAGQSNFDYVRSLGADAVFDSRSPTVGEEIRSYTKDKLYYVWDTIGEHGSPEASAKALASSAPEGQKLYYGTILLKDPNAFIDGSGKLESRPDDVVFSVSLGYSAPGEAFEIIDIKFPARPGDYEFMKTWMPLTSELITQKKIKPHRIELREGGFEGIPSGLEELKSGKISGKKLVYRVADA</sequence>
<dbReference type="InterPro" id="IPR020843">
    <property type="entry name" value="ER"/>
</dbReference>
<evidence type="ECO:0000256" key="3">
    <source>
        <dbReference type="ARBA" id="ARBA00023002"/>
    </source>
</evidence>
<accession>A0AAN6RKW8</accession>
<evidence type="ECO:0000259" key="4">
    <source>
        <dbReference type="SMART" id="SM00829"/>
    </source>
</evidence>
<comment type="caution">
    <text evidence="5">The sequence shown here is derived from an EMBL/GenBank/DDBJ whole genome shotgun (WGS) entry which is preliminary data.</text>
</comment>
<comment type="similarity">
    <text evidence="1">Belongs to the zinc-containing alcohol dehydrogenase family.</text>
</comment>
<dbReference type="SUPFAM" id="SSF51735">
    <property type="entry name" value="NAD(P)-binding Rossmann-fold domains"/>
    <property type="match status" value="1"/>
</dbReference>
<dbReference type="SMART" id="SM00829">
    <property type="entry name" value="PKS_ER"/>
    <property type="match status" value="1"/>
</dbReference>
<comment type="subunit">
    <text evidence="2">Monomer.</text>
</comment>
<dbReference type="CDD" id="cd08249">
    <property type="entry name" value="enoyl_reductase_like"/>
    <property type="match status" value="1"/>
</dbReference>
<dbReference type="Proteomes" id="UP001280581">
    <property type="component" value="Unassembled WGS sequence"/>
</dbReference>
<gene>
    <name evidence="5" type="ORF">GRF29_28g1823662</name>
</gene>
<evidence type="ECO:0000256" key="1">
    <source>
        <dbReference type="ARBA" id="ARBA00008072"/>
    </source>
</evidence>
<dbReference type="GO" id="GO:0016651">
    <property type="term" value="F:oxidoreductase activity, acting on NAD(P)H"/>
    <property type="evidence" value="ECO:0007669"/>
    <property type="project" value="InterPro"/>
</dbReference>
<dbReference type="Pfam" id="PF00107">
    <property type="entry name" value="ADH_zinc_N"/>
    <property type="match status" value="1"/>
</dbReference>
<reference evidence="5 6" key="1">
    <citation type="submission" date="2021-02" db="EMBL/GenBank/DDBJ databases">
        <title>Genome assembly of Pseudopithomyces chartarum.</title>
        <authorList>
            <person name="Jauregui R."/>
            <person name="Singh J."/>
            <person name="Voisey C."/>
        </authorList>
    </citation>
    <scope>NUCLEOTIDE SEQUENCE [LARGE SCALE GENOMIC DNA]</scope>
    <source>
        <strain evidence="5 6">AGR01</strain>
    </source>
</reference>
<keyword evidence="3" id="KW-0560">Oxidoreductase</keyword>
<dbReference type="PANTHER" id="PTHR45348">
    <property type="entry name" value="HYPOTHETICAL OXIDOREDUCTASE (EUROFUNG)"/>
    <property type="match status" value="1"/>
</dbReference>
<dbReference type="InterPro" id="IPR047122">
    <property type="entry name" value="Trans-enoyl_RdTase-like"/>
</dbReference>
<dbReference type="PANTHER" id="PTHR45348:SF2">
    <property type="entry name" value="ZINC-TYPE ALCOHOL DEHYDROGENASE-LIKE PROTEIN C2E1P3.01"/>
    <property type="match status" value="1"/>
</dbReference>
<proteinExistence type="inferred from homology"/>
<dbReference type="InterPro" id="IPR013149">
    <property type="entry name" value="ADH-like_C"/>
</dbReference>
<dbReference type="AlphaFoldDB" id="A0AAN6RKW8"/>
<dbReference type="InterPro" id="IPR013154">
    <property type="entry name" value="ADH-like_N"/>
</dbReference>
<dbReference type="InterPro" id="IPR036291">
    <property type="entry name" value="NAD(P)-bd_dom_sf"/>
</dbReference>
<evidence type="ECO:0000256" key="2">
    <source>
        <dbReference type="ARBA" id="ARBA00011245"/>
    </source>
</evidence>
<dbReference type="SUPFAM" id="SSF50129">
    <property type="entry name" value="GroES-like"/>
    <property type="match status" value="1"/>
</dbReference>
<keyword evidence="6" id="KW-1185">Reference proteome</keyword>
<evidence type="ECO:0000313" key="5">
    <source>
        <dbReference type="EMBL" id="KAK3214044.1"/>
    </source>
</evidence>
<dbReference type="Gene3D" id="3.40.50.720">
    <property type="entry name" value="NAD(P)-binding Rossmann-like Domain"/>
    <property type="match status" value="1"/>
</dbReference>
<dbReference type="EMBL" id="WVTA01000004">
    <property type="protein sequence ID" value="KAK3214044.1"/>
    <property type="molecule type" value="Genomic_DNA"/>
</dbReference>
<evidence type="ECO:0000313" key="6">
    <source>
        <dbReference type="Proteomes" id="UP001280581"/>
    </source>
</evidence>
<dbReference type="InterPro" id="IPR011032">
    <property type="entry name" value="GroES-like_sf"/>
</dbReference>